<evidence type="ECO:0000259" key="2">
    <source>
        <dbReference type="Pfam" id="PF04073"/>
    </source>
</evidence>
<dbReference type="OrthoDB" id="9798587at2"/>
<evidence type="ECO:0000313" key="3">
    <source>
        <dbReference type="EMBL" id="CUN27967.1"/>
    </source>
</evidence>
<feature type="domain" description="YbaK/aminoacyl-tRNA synthetase-associated" evidence="2">
    <location>
        <begin position="37"/>
        <end position="161"/>
    </location>
</feature>
<organism evidence="3 4">
    <name type="scientific">Dorea longicatena</name>
    <dbReference type="NCBI Taxonomy" id="88431"/>
    <lineage>
        <taxon>Bacteria</taxon>
        <taxon>Bacillati</taxon>
        <taxon>Bacillota</taxon>
        <taxon>Clostridia</taxon>
        <taxon>Lachnospirales</taxon>
        <taxon>Lachnospiraceae</taxon>
        <taxon>Dorea</taxon>
    </lineage>
</organism>
<dbReference type="Proteomes" id="UP000095597">
    <property type="component" value="Unassembled WGS sequence"/>
</dbReference>
<dbReference type="EMBL" id="CYXO01000034">
    <property type="protein sequence ID" value="CUN27967.1"/>
    <property type="molecule type" value="Genomic_DNA"/>
</dbReference>
<dbReference type="PANTHER" id="PTHR31423:SF3">
    <property type="entry name" value="PROLYL-TRNA SYNTHETASE ASSOCIATED DOMAIN-CONTAINING PROTEIN 1-RELATED"/>
    <property type="match status" value="1"/>
</dbReference>
<comment type="similarity">
    <text evidence="1">Belongs to the PRORSD1 family.</text>
</comment>
<accession>A0A173VP91</accession>
<gene>
    <name evidence="3" type="primary">proX_3</name>
    <name evidence="3" type="ORF">ERS852573_03140</name>
</gene>
<dbReference type="RefSeq" id="WP_055215560.1">
    <property type="nucleotide sequence ID" value="NZ_CAXVIO010000005.1"/>
</dbReference>
<evidence type="ECO:0000256" key="1">
    <source>
        <dbReference type="ARBA" id="ARBA00010201"/>
    </source>
</evidence>
<dbReference type="InterPro" id="IPR036754">
    <property type="entry name" value="YbaK/aa-tRNA-synt-asso_dom_sf"/>
</dbReference>
<proteinExistence type="inferred from homology"/>
<dbReference type="Gene3D" id="3.90.960.10">
    <property type="entry name" value="YbaK/aminoacyl-tRNA synthetase-associated domain"/>
    <property type="match status" value="1"/>
</dbReference>
<dbReference type="InterPro" id="IPR007214">
    <property type="entry name" value="YbaK/aa-tRNA-synth-assoc-dom"/>
</dbReference>
<dbReference type="PANTHER" id="PTHR31423">
    <property type="entry name" value="YBAK DOMAIN-CONTAINING PROTEIN"/>
    <property type="match status" value="1"/>
</dbReference>
<dbReference type="CDD" id="cd04335">
    <property type="entry name" value="PrdX_deacylase"/>
    <property type="match status" value="1"/>
</dbReference>
<reference evidence="3 4" key="1">
    <citation type="submission" date="2015-09" db="EMBL/GenBank/DDBJ databases">
        <authorList>
            <consortium name="Pathogen Informatics"/>
        </authorList>
    </citation>
    <scope>NUCLEOTIDE SEQUENCE [LARGE SCALE GENOMIC DNA]</scope>
    <source>
        <strain evidence="3 4">2789STDY5834961</strain>
    </source>
</reference>
<name>A0A173VP91_9FIRM</name>
<dbReference type="InterPro" id="IPR040285">
    <property type="entry name" value="ProX/PRXD1"/>
</dbReference>
<evidence type="ECO:0000313" key="4">
    <source>
        <dbReference type="Proteomes" id="UP000095597"/>
    </source>
</evidence>
<dbReference type="SUPFAM" id="SSF55826">
    <property type="entry name" value="YbaK/ProRS associated domain"/>
    <property type="match status" value="1"/>
</dbReference>
<dbReference type="Pfam" id="PF04073">
    <property type="entry name" value="tRNA_edit"/>
    <property type="match status" value="1"/>
</dbReference>
<dbReference type="GO" id="GO:0002161">
    <property type="term" value="F:aminoacyl-tRNA deacylase activity"/>
    <property type="evidence" value="ECO:0007669"/>
    <property type="project" value="InterPro"/>
</dbReference>
<sequence length="184" mass="21046">MELYNGRPEDTSGRKEKEIKVYDILDSLHIPYIRADHEAVMTMEACEEIDKVLGMEICKNLFLCNRKKTSYYLLLMPGNKALKTKELSQQIPTTRLSFASGEDMETYLNVTPGSATVMGLIFDPENKVQLLVDEELLEQEEFGCHPCVNTSSIKMKTADVFDKFLKEIHHDYITVKLSDGNEQE</sequence>
<dbReference type="AlphaFoldDB" id="A0A173VP91"/>
<protein>
    <submittedName>
        <fullName evidence="3">Prolyl-tRNA deacylase proX</fullName>
    </submittedName>
</protein>